<proteinExistence type="inferred from homology"/>
<evidence type="ECO:0000256" key="3">
    <source>
        <dbReference type="ARBA" id="ARBA00022448"/>
    </source>
</evidence>
<evidence type="ECO:0000256" key="2">
    <source>
        <dbReference type="ARBA" id="ARBA00009142"/>
    </source>
</evidence>
<feature type="transmembrane region" description="Helical" evidence="8">
    <location>
        <begin position="6"/>
        <end position="31"/>
    </location>
</feature>
<dbReference type="Proteomes" id="UP000569914">
    <property type="component" value="Unassembled WGS sequence"/>
</dbReference>
<feature type="transmembrane region" description="Helical" evidence="8">
    <location>
        <begin position="190"/>
        <end position="208"/>
    </location>
</feature>
<dbReference type="RefSeq" id="WP_179753576.1">
    <property type="nucleotide sequence ID" value="NZ_JACCBU010000001.1"/>
</dbReference>
<evidence type="ECO:0000256" key="7">
    <source>
        <dbReference type="ARBA" id="ARBA00023136"/>
    </source>
</evidence>
<accession>A0A7Y9I9B6</accession>
<reference evidence="9 10" key="1">
    <citation type="submission" date="2020-07" db="EMBL/GenBank/DDBJ databases">
        <title>Sequencing the genomes of 1000 actinobacteria strains.</title>
        <authorList>
            <person name="Klenk H.-P."/>
        </authorList>
    </citation>
    <scope>NUCLEOTIDE SEQUENCE [LARGE SCALE GENOMIC DNA]</scope>
    <source>
        <strain evidence="9 10">DSM 22083</strain>
    </source>
</reference>
<evidence type="ECO:0000256" key="6">
    <source>
        <dbReference type="ARBA" id="ARBA00022989"/>
    </source>
</evidence>
<keyword evidence="6 8" id="KW-1133">Transmembrane helix</keyword>
<feature type="transmembrane region" description="Helical" evidence="8">
    <location>
        <begin position="74"/>
        <end position="93"/>
    </location>
</feature>
<protein>
    <recommendedName>
        <fullName evidence="8">Probable membrane transporter protein</fullName>
    </recommendedName>
</protein>
<evidence type="ECO:0000256" key="4">
    <source>
        <dbReference type="ARBA" id="ARBA00022475"/>
    </source>
</evidence>
<feature type="transmembrane region" description="Helical" evidence="8">
    <location>
        <begin position="215"/>
        <end position="234"/>
    </location>
</feature>
<dbReference type="InterPro" id="IPR052017">
    <property type="entry name" value="TSUP"/>
</dbReference>
<keyword evidence="4 8" id="KW-1003">Cell membrane</keyword>
<organism evidence="9 10">
    <name type="scientific">Microlunatus parietis</name>
    <dbReference type="NCBI Taxonomy" id="682979"/>
    <lineage>
        <taxon>Bacteria</taxon>
        <taxon>Bacillati</taxon>
        <taxon>Actinomycetota</taxon>
        <taxon>Actinomycetes</taxon>
        <taxon>Propionibacteriales</taxon>
        <taxon>Propionibacteriaceae</taxon>
        <taxon>Microlunatus</taxon>
    </lineage>
</organism>
<keyword evidence="10" id="KW-1185">Reference proteome</keyword>
<dbReference type="Pfam" id="PF01925">
    <property type="entry name" value="TauE"/>
    <property type="match status" value="1"/>
</dbReference>
<evidence type="ECO:0000256" key="5">
    <source>
        <dbReference type="ARBA" id="ARBA00022692"/>
    </source>
</evidence>
<dbReference type="GO" id="GO:0005886">
    <property type="term" value="C:plasma membrane"/>
    <property type="evidence" value="ECO:0007669"/>
    <property type="project" value="UniProtKB-SubCell"/>
</dbReference>
<evidence type="ECO:0000313" key="10">
    <source>
        <dbReference type="Proteomes" id="UP000569914"/>
    </source>
</evidence>
<sequence>MSPVEILLILLAGVGAGTINAVVGSGTMITFPTLITFGYEPVVATMSNAIGQVPGSASGSWGYRRELKGQGRRLLQLLPASLLGAVCGAWLLLHLPPTVFRVIVPVLLGLAVLLVVLQPRIQAWARRRAEAAGEDGETLSRGKTVLLIFLVFLIGIYGGYFTAAQGILLVGAMGALMPESMQRLNALKNVLALGVNIVAALAYTIVAFDRISWPAAGLIAAGSLIGGFIGASVGRRLPPIALRTIIVILGVIAIARLLLG</sequence>
<evidence type="ECO:0000256" key="1">
    <source>
        <dbReference type="ARBA" id="ARBA00004651"/>
    </source>
</evidence>
<feature type="transmembrane region" description="Helical" evidence="8">
    <location>
        <begin position="240"/>
        <end position="259"/>
    </location>
</feature>
<keyword evidence="7 8" id="KW-0472">Membrane</keyword>
<name>A0A7Y9I9B6_9ACTN</name>
<keyword evidence="5 8" id="KW-0812">Transmembrane</keyword>
<evidence type="ECO:0000313" key="9">
    <source>
        <dbReference type="EMBL" id="NYE72635.1"/>
    </source>
</evidence>
<keyword evidence="3" id="KW-0813">Transport</keyword>
<evidence type="ECO:0000256" key="8">
    <source>
        <dbReference type="RuleBase" id="RU363041"/>
    </source>
</evidence>
<gene>
    <name evidence="9" type="ORF">BKA15_003964</name>
</gene>
<comment type="caution">
    <text evidence="9">The sequence shown here is derived from an EMBL/GenBank/DDBJ whole genome shotgun (WGS) entry which is preliminary data.</text>
</comment>
<dbReference type="AlphaFoldDB" id="A0A7Y9I9B6"/>
<dbReference type="PANTHER" id="PTHR30269:SF0">
    <property type="entry name" value="MEMBRANE TRANSPORTER PROTEIN YFCA-RELATED"/>
    <property type="match status" value="1"/>
</dbReference>
<dbReference type="PANTHER" id="PTHR30269">
    <property type="entry name" value="TRANSMEMBRANE PROTEIN YFCA"/>
    <property type="match status" value="1"/>
</dbReference>
<feature type="transmembrane region" description="Helical" evidence="8">
    <location>
        <begin position="145"/>
        <end position="170"/>
    </location>
</feature>
<comment type="similarity">
    <text evidence="2 8">Belongs to the 4-toluene sulfonate uptake permease (TSUP) (TC 2.A.102) family.</text>
</comment>
<dbReference type="InterPro" id="IPR002781">
    <property type="entry name" value="TM_pro_TauE-like"/>
</dbReference>
<comment type="subcellular location">
    <subcellularLocation>
        <location evidence="1 8">Cell membrane</location>
        <topology evidence="1 8">Multi-pass membrane protein</topology>
    </subcellularLocation>
</comment>
<dbReference type="EMBL" id="JACCBU010000001">
    <property type="protein sequence ID" value="NYE72635.1"/>
    <property type="molecule type" value="Genomic_DNA"/>
</dbReference>
<feature type="transmembrane region" description="Helical" evidence="8">
    <location>
        <begin position="99"/>
        <end position="117"/>
    </location>
</feature>